<dbReference type="FunFam" id="1.10.630.10:FF:000036">
    <property type="entry name" value="CYtochrome P450 family"/>
    <property type="match status" value="1"/>
</dbReference>
<keyword evidence="5 7" id="KW-0408">Iron</keyword>
<comment type="similarity">
    <text evidence="2 8">Belongs to the cytochrome P450 family.</text>
</comment>
<evidence type="ECO:0000256" key="5">
    <source>
        <dbReference type="ARBA" id="ARBA00023004"/>
    </source>
</evidence>
<evidence type="ECO:0000256" key="4">
    <source>
        <dbReference type="ARBA" id="ARBA00023002"/>
    </source>
</evidence>
<keyword evidence="7 8" id="KW-0349">Heme</keyword>
<comment type="cofactor">
    <cofactor evidence="1 7">
        <name>heme</name>
        <dbReference type="ChEBI" id="CHEBI:30413"/>
    </cofactor>
</comment>
<dbReference type="PANTHER" id="PTHR24300:SF397">
    <property type="entry name" value="CYTOCHROME P450 2U1"/>
    <property type="match status" value="1"/>
</dbReference>
<reference evidence="10" key="2">
    <citation type="submission" date="2024-01" db="EMBL/GenBank/DDBJ databases">
        <authorList>
            <person name="He J."/>
            <person name="Wang M."/>
            <person name="Zheng J."/>
            <person name="Liu Z."/>
        </authorList>
    </citation>
    <scope>NUCLEOTIDE SEQUENCE</scope>
    <source>
        <strain evidence="10">ZL_2023a</strain>
        <tissue evidence="10">Muscle</tissue>
    </source>
</reference>
<evidence type="ECO:0000256" key="8">
    <source>
        <dbReference type="RuleBase" id="RU000461"/>
    </source>
</evidence>
<evidence type="ECO:0000256" key="7">
    <source>
        <dbReference type="PIRSR" id="PIRSR602401-1"/>
    </source>
</evidence>
<dbReference type="GO" id="GO:0020037">
    <property type="term" value="F:heme binding"/>
    <property type="evidence" value="ECO:0007669"/>
    <property type="project" value="InterPro"/>
</dbReference>
<keyword evidence="4 8" id="KW-0560">Oxidoreductase</keyword>
<dbReference type="Gene3D" id="1.10.630.10">
    <property type="entry name" value="Cytochrome P450"/>
    <property type="match status" value="1"/>
</dbReference>
<dbReference type="InterPro" id="IPR001128">
    <property type="entry name" value="Cyt_P450"/>
</dbReference>
<dbReference type="InterPro" id="IPR050182">
    <property type="entry name" value="Cytochrome_P450_fam2"/>
</dbReference>
<dbReference type="PRINTS" id="PR00385">
    <property type="entry name" value="P450"/>
</dbReference>
<evidence type="ECO:0000256" key="6">
    <source>
        <dbReference type="ARBA" id="ARBA00023033"/>
    </source>
</evidence>
<feature type="transmembrane region" description="Helical" evidence="9">
    <location>
        <begin position="215"/>
        <end position="234"/>
    </location>
</feature>
<dbReference type="GO" id="GO:0005506">
    <property type="term" value="F:iron ion binding"/>
    <property type="evidence" value="ECO:0007669"/>
    <property type="project" value="InterPro"/>
</dbReference>
<feature type="transmembrane region" description="Helical" evidence="9">
    <location>
        <begin position="7"/>
        <end position="29"/>
    </location>
</feature>
<evidence type="ECO:0000256" key="3">
    <source>
        <dbReference type="ARBA" id="ARBA00022723"/>
    </source>
</evidence>
<dbReference type="GO" id="GO:0005737">
    <property type="term" value="C:cytoplasm"/>
    <property type="evidence" value="ECO:0007669"/>
    <property type="project" value="TreeGrafter"/>
</dbReference>
<dbReference type="PANTHER" id="PTHR24300">
    <property type="entry name" value="CYTOCHROME P450 508A4-RELATED"/>
    <property type="match status" value="1"/>
</dbReference>
<dbReference type="InterPro" id="IPR002401">
    <property type="entry name" value="Cyt_P450_E_grp-I"/>
</dbReference>
<keyword evidence="3 7" id="KW-0479">Metal-binding</keyword>
<dbReference type="GO" id="GO:0006082">
    <property type="term" value="P:organic acid metabolic process"/>
    <property type="evidence" value="ECO:0007669"/>
    <property type="project" value="TreeGrafter"/>
</dbReference>
<dbReference type="InterPro" id="IPR036396">
    <property type="entry name" value="Cyt_P450_sf"/>
</dbReference>
<keyword evidence="11" id="KW-1185">Reference proteome</keyword>
<keyword evidence="9" id="KW-1133">Transmembrane helix</keyword>
<dbReference type="EMBL" id="JARKIK010000051">
    <property type="protein sequence ID" value="KAK8734230.1"/>
    <property type="molecule type" value="Genomic_DNA"/>
</dbReference>
<feature type="binding site" description="axial binding residue" evidence="7">
    <location>
        <position position="446"/>
    </location>
    <ligand>
        <name>heme</name>
        <dbReference type="ChEBI" id="CHEBI:30413"/>
    </ligand>
    <ligandPart>
        <name>Fe</name>
        <dbReference type="ChEBI" id="CHEBI:18248"/>
    </ligandPart>
</feature>
<dbReference type="Pfam" id="PF00067">
    <property type="entry name" value="p450"/>
    <property type="match status" value="1"/>
</dbReference>
<dbReference type="AlphaFoldDB" id="A0AAW0X3L1"/>
<dbReference type="GO" id="GO:0016712">
    <property type="term" value="F:oxidoreductase activity, acting on paired donors, with incorporation or reduction of molecular oxygen, reduced flavin or flavoprotein as one donor, and incorporation of one atom of oxygen"/>
    <property type="evidence" value="ECO:0007669"/>
    <property type="project" value="TreeGrafter"/>
</dbReference>
<dbReference type="PROSITE" id="PS00086">
    <property type="entry name" value="CYTOCHROME_P450"/>
    <property type="match status" value="1"/>
</dbReference>
<keyword evidence="9" id="KW-0812">Transmembrane</keyword>
<proteinExistence type="inferred from homology"/>
<comment type="caution">
    <text evidence="10">The sequence shown here is derived from an EMBL/GenBank/DDBJ whole genome shotgun (WGS) entry which is preliminary data.</text>
</comment>
<evidence type="ECO:0000256" key="1">
    <source>
        <dbReference type="ARBA" id="ARBA00001971"/>
    </source>
</evidence>
<dbReference type="Proteomes" id="UP001445076">
    <property type="component" value="Unassembled WGS sequence"/>
</dbReference>
<protein>
    <recommendedName>
        <fullName evidence="12">Cytochrome P450</fullName>
    </recommendedName>
</protein>
<dbReference type="EMBL" id="JARKIK010000051">
    <property type="protein sequence ID" value="KAK8734229.1"/>
    <property type="molecule type" value="Genomic_DNA"/>
</dbReference>
<name>A0AAW0X3L1_CHEQU</name>
<reference evidence="10 11" key="1">
    <citation type="journal article" date="2024" name="BMC Genomics">
        <title>Genome assembly of redclaw crayfish (Cherax quadricarinatus) provides insights into its immune adaptation and hypoxia tolerance.</title>
        <authorList>
            <person name="Liu Z."/>
            <person name="Zheng J."/>
            <person name="Li H."/>
            <person name="Fang K."/>
            <person name="Wang S."/>
            <person name="He J."/>
            <person name="Zhou D."/>
            <person name="Weng S."/>
            <person name="Chi M."/>
            <person name="Gu Z."/>
            <person name="He J."/>
            <person name="Li F."/>
            <person name="Wang M."/>
        </authorList>
    </citation>
    <scope>NUCLEOTIDE SEQUENCE [LARGE SCALE GENOMIC DNA]</scope>
    <source>
        <strain evidence="10">ZL_2023a</strain>
    </source>
</reference>
<gene>
    <name evidence="10" type="ORF">OTU49_006074</name>
</gene>
<keyword evidence="9" id="KW-0472">Membrane</keyword>
<accession>A0AAW0X3L1</accession>
<dbReference type="GO" id="GO:0008395">
    <property type="term" value="F:steroid hydroxylase activity"/>
    <property type="evidence" value="ECO:0007669"/>
    <property type="project" value="TreeGrafter"/>
</dbReference>
<evidence type="ECO:0008006" key="12">
    <source>
        <dbReference type="Google" id="ProtNLM"/>
    </source>
</evidence>
<evidence type="ECO:0000313" key="11">
    <source>
        <dbReference type="Proteomes" id="UP001445076"/>
    </source>
</evidence>
<sequence>MFEWKGMLAGWESTILFVLLLFLLIVLFAPGRRPPNFPPGLPMLPLLGSLLHMQGISLRGLLRKLKKEYGNMASFGVFGTGVVLVSKMSIIKEVYSHKASAGRPPMILGATRNYLLSDGKEGDLGLLGGTGPHWVELRRFLLRHLRDFGIGKTSCEPMIRAEVEELLEHIKNQNGQPIVMEHLFHRSVLNVLWGMVTGSRFKYGDKKLAKTLESFVKLADINLVSIIFFIPGVVKAMMYLPMLDRFVKPIGNICKFIREEIENYRSKKDWENIHSLLTLYLTEMKKYNGDHPIFNEHQLRAVMFEMFAAGMATTASTLTMGMYLVAKHPDVQQRVHQELDEVIGRERLPCYADLESLPYTRATIHEVQRVLNLIAFVVHCALEDCNFEGYDIPKGTVFLANMEDAMTDPKLWKNPDEFDPNNFLDDNGKYVKNGAFVPFGIGKRQCVGEALARMEVFVFLSSLFQKFTFTLVGEEVPPGNLYTFNAPVEFNAVAHVRPHL</sequence>
<dbReference type="PRINTS" id="PR00463">
    <property type="entry name" value="EP450I"/>
</dbReference>
<dbReference type="GO" id="GO:0006805">
    <property type="term" value="P:xenobiotic metabolic process"/>
    <property type="evidence" value="ECO:0007669"/>
    <property type="project" value="TreeGrafter"/>
</dbReference>
<evidence type="ECO:0000256" key="2">
    <source>
        <dbReference type="ARBA" id="ARBA00010617"/>
    </source>
</evidence>
<evidence type="ECO:0000313" key="10">
    <source>
        <dbReference type="EMBL" id="KAK8734230.1"/>
    </source>
</evidence>
<dbReference type="EMBL" id="JARKIK010000051">
    <property type="protein sequence ID" value="KAK8734232.1"/>
    <property type="molecule type" value="Genomic_DNA"/>
</dbReference>
<keyword evidence="6 8" id="KW-0503">Monooxygenase</keyword>
<dbReference type="EMBL" id="JARKIK010000051">
    <property type="protein sequence ID" value="KAK8734231.1"/>
    <property type="molecule type" value="Genomic_DNA"/>
</dbReference>
<dbReference type="SUPFAM" id="SSF48264">
    <property type="entry name" value="Cytochrome P450"/>
    <property type="match status" value="1"/>
</dbReference>
<organism evidence="10 11">
    <name type="scientific">Cherax quadricarinatus</name>
    <name type="common">Australian red claw crayfish</name>
    <dbReference type="NCBI Taxonomy" id="27406"/>
    <lineage>
        <taxon>Eukaryota</taxon>
        <taxon>Metazoa</taxon>
        <taxon>Ecdysozoa</taxon>
        <taxon>Arthropoda</taxon>
        <taxon>Crustacea</taxon>
        <taxon>Multicrustacea</taxon>
        <taxon>Malacostraca</taxon>
        <taxon>Eumalacostraca</taxon>
        <taxon>Eucarida</taxon>
        <taxon>Decapoda</taxon>
        <taxon>Pleocyemata</taxon>
        <taxon>Astacidea</taxon>
        <taxon>Parastacoidea</taxon>
        <taxon>Parastacidae</taxon>
        <taxon>Cherax</taxon>
    </lineage>
</organism>
<dbReference type="InterPro" id="IPR017972">
    <property type="entry name" value="Cyt_P450_CS"/>
</dbReference>
<evidence type="ECO:0000256" key="9">
    <source>
        <dbReference type="SAM" id="Phobius"/>
    </source>
</evidence>